<keyword evidence="2" id="KW-1185">Reference proteome</keyword>
<protein>
    <submittedName>
        <fullName evidence="1">Uncharacterized protein</fullName>
    </submittedName>
</protein>
<comment type="caution">
    <text evidence="1">The sequence shown here is derived from an EMBL/GenBank/DDBJ whole genome shotgun (WGS) entry which is preliminary data.</text>
</comment>
<name>A0A7X3D347_9FLAO</name>
<proteinExistence type="predicted"/>
<organism evidence="1 2">
    <name type="scientific">Zobellia amurskyensis</name>
    <dbReference type="NCBI Taxonomy" id="248905"/>
    <lineage>
        <taxon>Bacteria</taxon>
        <taxon>Pseudomonadati</taxon>
        <taxon>Bacteroidota</taxon>
        <taxon>Flavobacteriia</taxon>
        <taxon>Flavobacteriales</taxon>
        <taxon>Flavobacteriaceae</taxon>
        <taxon>Zobellia</taxon>
    </lineage>
</organism>
<dbReference type="AlphaFoldDB" id="A0A7X3D347"/>
<sequence length="91" mass="10796">MVSRGWQFTYSFKSDIFFFLTFPNQFPPIHFLMVHTIKVNREQMKLINYYILLSIAVNPKAPTERLYLFLLVALNGISFTDCQKSIPFQRI</sequence>
<evidence type="ECO:0000313" key="1">
    <source>
        <dbReference type="EMBL" id="MUH37278.1"/>
    </source>
</evidence>
<reference evidence="1 2" key="1">
    <citation type="journal article" date="2019" name="Mar. Drugs">
        <title>Comparative Genomics and CAZyme Genome Repertoires of Marine Zobellia amurskyensis KMM 3526(T) and Zobellia laminariae KMM 3676(T).</title>
        <authorList>
            <person name="Chernysheva N."/>
            <person name="Bystritskaya E."/>
            <person name="Stenkova A."/>
            <person name="Golovkin I."/>
            <person name="Nedashkovskaya O."/>
            <person name="Isaeva M."/>
        </authorList>
    </citation>
    <scope>NUCLEOTIDE SEQUENCE [LARGE SCALE GENOMIC DNA]</scope>
    <source>
        <strain evidence="1 2">KMM 3526</strain>
    </source>
</reference>
<gene>
    <name evidence="1" type="ORF">D9O36_15615</name>
</gene>
<dbReference type="EMBL" id="RCNR01000036">
    <property type="protein sequence ID" value="MUH37278.1"/>
    <property type="molecule type" value="Genomic_DNA"/>
</dbReference>
<dbReference type="Proteomes" id="UP000540519">
    <property type="component" value="Unassembled WGS sequence"/>
</dbReference>
<accession>A0A7X3D347</accession>
<evidence type="ECO:0000313" key="2">
    <source>
        <dbReference type="Proteomes" id="UP000540519"/>
    </source>
</evidence>